<dbReference type="GO" id="GO:0006935">
    <property type="term" value="P:chemotaxis"/>
    <property type="evidence" value="ECO:0007669"/>
    <property type="project" value="UniProtKB-ARBA"/>
</dbReference>
<dbReference type="Proteomes" id="UP000286482">
    <property type="component" value="Unassembled WGS sequence"/>
</dbReference>
<dbReference type="SMART" id="SM01049">
    <property type="entry name" value="Cache_2"/>
    <property type="match status" value="1"/>
</dbReference>
<feature type="domain" description="Methyl-accepting transducer" evidence="11">
    <location>
        <begin position="269"/>
        <end position="505"/>
    </location>
</feature>
<evidence type="ECO:0000259" key="12">
    <source>
        <dbReference type="PROSITE" id="PS50885"/>
    </source>
</evidence>
<dbReference type="SUPFAM" id="SSF58104">
    <property type="entry name" value="Methyl-accepting chemotaxis protein (MCP) signaling domain"/>
    <property type="match status" value="1"/>
</dbReference>
<feature type="transmembrane region" description="Helical" evidence="10">
    <location>
        <begin position="189"/>
        <end position="208"/>
    </location>
</feature>
<reference evidence="13 14" key="1">
    <citation type="submission" date="2018-09" db="EMBL/GenBank/DDBJ databases">
        <authorList>
            <person name="Wang Z."/>
        </authorList>
    </citation>
    <scope>NUCLEOTIDE SEQUENCE [LARGE SCALE GENOMIC DNA]</scope>
    <source>
        <strain evidence="13 14">ALS 81</strain>
    </source>
</reference>
<evidence type="ECO:0000313" key="13">
    <source>
        <dbReference type="EMBL" id="RKF15617.1"/>
    </source>
</evidence>
<dbReference type="InterPro" id="IPR033480">
    <property type="entry name" value="sCache_2"/>
</dbReference>
<dbReference type="SMART" id="SM00304">
    <property type="entry name" value="HAMP"/>
    <property type="match status" value="1"/>
</dbReference>
<dbReference type="PANTHER" id="PTHR32089:SF112">
    <property type="entry name" value="LYSOZYME-LIKE PROTEIN-RELATED"/>
    <property type="match status" value="1"/>
</dbReference>
<keyword evidence="4 10" id="KW-1133">Transmembrane helix</keyword>
<comment type="caution">
    <text evidence="13">The sequence shown here is derived from an EMBL/GenBank/DDBJ whole genome shotgun (WGS) entry which is preliminary data.</text>
</comment>
<keyword evidence="9" id="KW-0175">Coiled coil</keyword>
<dbReference type="InterPro" id="IPR004089">
    <property type="entry name" value="MCPsignal_dom"/>
</dbReference>
<gene>
    <name evidence="13" type="ORF">DBZ36_14615</name>
</gene>
<evidence type="ECO:0000256" key="7">
    <source>
        <dbReference type="ARBA" id="ARBA00029447"/>
    </source>
</evidence>
<dbReference type="RefSeq" id="WP_120355703.1">
    <property type="nucleotide sequence ID" value="NZ_RAQO01000008.1"/>
</dbReference>
<dbReference type="Pfam" id="PF00015">
    <property type="entry name" value="MCPsignal"/>
    <property type="match status" value="1"/>
</dbReference>
<evidence type="ECO:0000256" key="3">
    <source>
        <dbReference type="ARBA" id="ARBA00022692"/>
    </source>
</evidence>
<evidence type="ECO:0000256" key="1">
    <source>
        <dbReference type="ARBA" id="ARBA00004651"/>
    </source>
</evidence>
<dbReference type="InterPro" id="IPR003660">
    <property type="entry name" value="HAMP_dom"/>
</dbReference>
<evidence type="ECO:0000256" key="2">
    <source>
        <dbReference type="ARBA" id="ARBA00022475"/>
    </source>
</evidence>
<dbReference type="Gene3D" id="3.30.450.20">
    <property type="entry name" value="PAS domain"/>
    <property type="match status" value="1"/>
</dbReference>
<dbReference type="GO" id="GO:0007165">
    <property type="term" value="P:signal transduction"/>
    <property type="evidence" value="ECO:0007669"/>
    <property type="project" value="UniProtKB-KW"/>
</dbReference>
<evidence type="ECO:0000256" key="8">
    <source>
        <dbReference type="PROSITE-ProRule" id="PRU00284"/>
    </source>
</evidence>
<organism evidence="13 14">
    <name type="scientific">Alginatibacterium sediminis</name>
    <dbReference type="NCBI Taxonomy" id="2164068"/>
    <lineage>
        <taxon>Bacteria</taxon>
        <taxon>Pseudomonadati</taxon>
        <taxon>Pseudomonadota</taxon>
        <taxon>Gammaproteobacteria</taxon>
        <taxon>Alteromonadales</taxon>
        <taxon>Alteromonadaceae</taxon>
        <taxon>Alginatibacterium</taxon>
    </lineage>
</organism>
<evidence type="ECO:0000313" key="14">
    <source>
        <dbReference type="Proteomes" id="UP000286482"/>
    </source>
</evidence>
<dbReference type="Pfam" id="PF08269">
    <property type="entry name" value="dCache_2"/>
    <property type="match status" value="1"/>
</dbReference>
<comment type="similarity">
    <text evidence="7">Belongs to the methyl-accepting chemotaxis (MCP) protein family.</text>
</comment>
<dbReference type="OrthoDB" id="2489132at2"/>
<evidence type="ECO:0000256" key="10">
    <source>
        <dbReference type="SAM" id="Phobius"/>
    </source>
</evidence>
<dbReference type="SMART" id="SM00283">
    <property type="entry name" value="MA"/>
    <property type="match status" value="1"/>
</dbReference>
<dbReference type="PROSITE" id="PS50885">
    <property type="entry name" value="HAMP"/>
    <property type="match status" value="1"/>
</dbReference>
<dbReference type="CDD" id="cd06225">
    <property type="entry name" value="HAMP"/>
    <property type="match status" value="1"/>
</dbReference>
<evidence type="ECO:0000256" key="5">
    <source>
        <dbReference type="ARBA" id="ARBA00023136"/>
    </source>
</evidence>
<evidence type="ECO:0000259" key="11">
    <source>
        <dbReference type="PROSITE" id="PS50111"/>
    </source>
</evidence>
<keyword evidence="6 8" id="KW-0807">Transducer</keyword>
<keyword evidence="5 10" id="KW-0472">Membrane</keyword>
<dbReference type="EMBL" id="RAQO01000008">
    <property type="protein sequence ID" value="RKF15617.1"/>
    <property type="molecule type" value="Genomic_DNA"/>
</dbReference>
<accession>A0A420E8D3</accession>
<comment type="subcellular location">
    <subcellularLocation>
        <location evidence="1">Cell membrane</location>
        <topology evidence="1">Multi-pass membrane protein</topology>
    </subcellularLocation>
</comment>
<evidence type="ECO:0000256" key="4">
    <source>
        <dbReference type="ARBA" id="ARBA00022989"/>
    </source>
</evidence>
<feature type="coiled-coil region" evidence="9">
    <location>
        <begin position="245"/>
        <end position="272"/>
    </location>
</feature>
<dbReference type="GO" id="GO:0005886">
    <property type="term" value="C:plasma membrane"/>
    <property type="evidence" value="ECO:0007669"/>
    <property type="project" value="UniProtKB-SubCell"/>
</dbReference>
<keyword evidence="3 10" id="KW-0812">Transmembrane</keyword>
<dbReference type="PANTHER" id="PTHR32089">
    <property type="entry name" value="METHYL-ACCEPTING CHEMOTAXIS PROTEIN MCPB"/>
    <property type="match status" value="1"/>
</dbReference>
<dbReference type="PROSITE" id="PS50111">
    <property type="entry name" value="CHEMOTAXIS_TRANSDUC_2"/>
    <property type="match status" value="1"/>
</dbReference>
<dbReference type="Gene3D" id="1.10.287.950">
    <property type="entry name" value="Methyl-accepting chemotaxis protein"/>
    <property type="match status" value="1"/>
</dbReference>
<evidence type="ECO:0000256" key="9">
    <source>
        <dbReference type="SAM" id="Coils"/>
    </source>
</evidence>
<dbReference type="InterPro" id="IPR004010">
    <property type="entry name" value="Double_Cache_2"/>
</dbReference>
<protein>
    <submittedName>
        <fullName evidence="13">Methyl-accepting chemotaxis protein</fullName>
    </submittedName>
</protein>
<keyword evidence="2" id="KW-1003">Cell membrane</keyword>
<name>A0A420E8D3_9ALTE</name>
<feature type="domain" description="HAMP" evidence="12">
    <location>
        <begin position="212"/>
        <end position="264"/>
    </location>
</feature>
<sequence>MLNLLKSIRLSQLFSGLGVMVVGLSLLQASMDIRQTRQQLYSSADSSLQATIDVAISLVSHYQAMENDIGIENAQALAIEAVADLRYQGNEYFWINDTQLNLLMHPLRPENIGKNMRSSVDADGKAHWQAMLDVANKNGEGSVEYRFMHASLESPKSKMSYVKKVPGWDWIIGTGVYIDHIEAAVRQEIMTKLIFTLSMLTIGLLILIPITRLMKRQLSAASDSIQLFSQGNYDTQVKVEGNNDLSELGHNLEAMRKSMVELLQKLSQNQSQLTHVSASISTGAKQTDAAASQQFLDIDGIASAMTQMTSSIAEVAMNTDKVAQISAQTSNNANHINQSMQKNAKQSEQLSLQIGESQASVMQLSESSQQIGTIVDVINSISEQTNLLALNAAIEAARAGAHGRGFAVVADEVRNLAGRTKEATQEIMTMIHNLQQLAGKVDQQIETSVSGIQNQQKDTDASIIAIQEITSLMDDLEQRSHQNSVAAEQQNVVSNEINQSVVALRSGSEVSAQSANRNNELAEQLNRCAEQLELQTRKFQFN</sequence>
<proteinExistence type="inferred from homology"/>
<keyword evidence="14" id="KW-1185">Reference proteome</keyword>
<dbReference type="AlphaFoldDB" id="A0A420E8D3"/>
<dbReference type="FunFam" id="1.10.287.950:FF:000001">
    <property type="entry name" value="Methyl-accepting chemotaxis sensory transducer"/>
    <property type="match status" value="1"/>
</dbReference>
<evidence type="ECO:0000256" key="6">
    <source>
        <dbReference type="ARBA" id="ARBA00023224"/>
    </source>
</evidence>